<dbReference type="EMBL" id="MG702567">
    <property type="protein sequence ID" value="AUO14993.1"/>
    <property type="molecule type" value="Genomic_DNA"/>
</dbReference>
<sequence>MFALEQLENETGIESIYVLNIIGNSDGNSVRVVRLEKEMSFLLKAKQYFTEMAIPPINEKCKWTDKARHL</sequence>
<proteinExistence type="predicted"/>
<protein>
    <submittedName>
        <fullName evidence="1">WSSV153</fullName>
    </submittedName>
</protein>
<accession>A0A2I6SBP5</accession>
<evidence type="ECO:0000313" key="1">
    <source>
        <dbReference type="EMBL" id="AUO14993.1"/>
    </source>
</evidence>
<organism evidence="1">
    <name type="scientific">White spot syndrome virus</name>
    <dbReference type="NCBI Taxonomy" id="342409"/>
    <lineage>
        <taxon>Viruses</taxon>
        <taxon>Viruses incertae sedis</taxon>
        <taxon>Naldaviricetes</taxon>
        <taxon>Nimaviridae</taxon>
        <taxon>Whispovirus</taxon>
    </lineage>
</organism>
<name>A0A2I6SBP5_9VIRU</name>
<dbReference type="Proteomes" id="UP000267352">
    <property type="component" value="Segment"/>
</dbReference>
<reference evidence="1" key="1">
    <citation type="submission" date="2017-12" db="EMBL/GenBank/DDBJ databases">
        <authorList>
            <person name="Katneni V.K."/>
            <person name="Shekhar M.S."/>
            <person name="Otta S.K."/>
            <person name="Karthic K."/>
            <person name="Jangam A.K."/>
            <person name="Gopikrishna G."/>
            <person name="Vijayan K.K."/>
        </authorList>
    </citation>
    <scope>NUCLEOTIDE SEQUENCE [LARGE SCALE GENOMIC DNA]</scope>
    <source>
        <strain evidence="1">IN_AP4RU</strain>
    </source>
</reference>
<reference evidence="1" key="2">
    <citation type="journal article" date="2018" name="Genome Announc.">
        <title>First Report of a Complete Genome Sequence of White spot syndrome virus from India.</title>
        <authorList>
            <person name="Vinaya Kumar K."/>
            <person name="Shekhar M.S."/>
            <person name="Otta S.K."/>
            <person name="Karthic K."/>
            <person name="Ashok Kumar J."/>
            <person name="Gopikrishna G."/>
            <person name="Vijayan K.K."/>
        </authorList>
    </citation>
    <scope>NUCLEOTIDE SEQUENCE</scope>
    <source>
        <strain evidence="1">IN_AP4RU</strain>
    </source>
</reference>